<protein>
    <submittedName>
        <fullName evidence="2">Anti-ECFsigma factor, ChrR</fullName>
    </submittedName>
</protein>
<dbReference type="Proteomes" id="UP000198703">
    <property type="component" value="Unassembled WGS sequence"/>
</dbReference>
<feature type="domain" description="ChrR-like cupin" evidence="1">
    <location>
        <begin position="9"/>
        <end position="111"/>
    </location>
</feature>
<name>A0A1H4D3V7_9RHOB</name>
<dbReference type="InterPro" id="IPR011051">
    <property type="entry name" value="RmlC_Cupin_sf"/>
</dbReference>
<dbReference type="OrthoDB" id="9801227at2"/>
<evidence type="ECO:0000313" key="3">
    <source>
        <dbReference type="Proteomes" id="UP000198703"/>
    </source>
</evidence>
<dbReference type="Gene3D" id="2.60.120.10">
    <property type="entry name" value="Jelly Rolls"/>
    <property type="match status" value="1"/>
</dbReference>
<reference evidence="2 3" key="1">
    <citation type="submission" date="2016-10" db="EMBL/GenBank/DDBJ databases">
        <authorList>
            <person name="de Groot N.N."/>
        </authorList>
    </citation>
    <scope>NUCLEOTIDE SEQUENCE [LARGE SCALE GENOMIC DNA]</scope>
    <source>
        <strain evidence="2 3">DSM 15345</strain>
    </source>
</reference>
<organism evidence="2 3">
    <name type="scientific">Rubrimonas cliftonensis</name>
    <dbReference type="NCBI Taxonomy" id="89524"/>
    <lineage>
        <taxon>Bacteria</taxon>
        <taxon>Pseudomonadati</taxon>
        <taxon>Pseudomonadota</taxon>
        <taxon>Alphaproteobacteria</taxon>
        <taxon>Rhodobacterales</taxon>
        <taxon>Paracoccaceae</taxon>
        <taxon>Rubrimonas</taxon>
    </lineage>
</organism>
<dbReference type="InterPro" id="IPR025979">
    <property type="entry name" value="ChrR-like_cupin_dom"/>
</dbReference>
<dbReference type="RefSeq" id="WP_093254366.1">
    <property type="nucleotide sequence ID" value="NZ_FNQM01000009.1"/>
</dbReference>
<dbReference type="EMBL" id="FNQM01000009">
    <property type="protein sequence ID" value="SEA67297.1"/>
    <property type="molecule type" value="Genomic_DNA"/>
</dbReference>
<dbReference type="SUPFAM" id="SSF51182">
    <property type="entry name" value="RmlC-like cupins"/>
    <property type="match status" value="2"/>
</dbReference>
<dbReference type="InterPro" id="IPR014710">
    <property type="entry name" value="RmlC-like_jellyroll"/>
</dbReference>
<evidence type="ECO:0000313" key="2">
    <source>
        <dbReference type="EMBL" id="SEA67297.1"/>
    </source>
</evidence>
<evidence type="ECO:0000259" key="1">
    <source>
        <dbReference type="Pfam" id="PF12973"/>
    </source>
</evidence>
<gene>
    <name evidence="2" type="ORF">SAMN05444370_10924</name>
</gene>
<dbReference type="STRING" id="89524.SAMN05444370_10924"/>
<accession>A0A1H4D3V7</accession>
<dbReference type="Pfam" id="PF12973">
    <property type="entry name" value="Cupin_7"/>
    <property type="match status" value="1"/>
</dbReference>
<dbReference type="CDD" id="cd20303">
    <property type="entry name" value="cupin_ChrR_1"/>
    <property type="match status" value="1"/>
</dbReference>
<sequence length="223" mass="23656">MKINADFTQRASAHAATTPWAASPMAGVERRMLDRVGEEVARATTIVRFAPNSSFSAHTHGGGEEYLVLEGVFQDEDGDFPVGSYVRNPPTSRHTPSAAEGCTIFVKLCQFDPDDRCAVRIESAAQTPAPAEGRRGVGVIPLHRDAREDVRIETWAPGARVALDAPGGLEALTISGGFSESGEAFAAQSWLRLPPGGRLDAVAGPEGARVWIKTGHLKDLAAA</sequence>
<proteinExistence type="predicted"/>
<keyword evidence="3" id="KW-1185">Reference proteome</keyword>
<dbReference type="AlphaFoldDB" id="A0A1H4D3V7"/>